<feature type="binding site" evidence="11">
    <location>
        <position position="153"/>
    </location>
    <ligand>
        <name>Zn(2+)</name>
        <dbReference type="ChEBI" id="CHEBI:29105"/>
        <label>1</label>
    </ligand>
</feature>
<dbReference type="InterPro" id="IPR036410">
    <property type="entry name" value="HSP_DnaJ_Cys-rich_dom_sf"/>
</dbReference>
<evidence type="ECO:0000256" key="1">
    <source>
        <dbReference type="ARBA" id="ARBA00022490"/>
    </source>
</evidence>
<dbReference type="SUPFAM" id="SSF49493">
    <property type="entry name" value="HSP40/DnaJ peptide-binding domain"/>
    <property type="match status" value="2"/>
</dbReference>
<feature type="binding site" evidence="11">
    <location>
        <position position="207"/>
    </location>
    <ligand>
        <name>Zn(2+)</name>
        <dbReference type="ChEBI" id="CHEBI:29105"/>
        <label>1</label>
    </ligand>
</feature>
<evidence type="ECO:0000256" key="10">
    <source>
        <dbReference type="ARBA" id="ARBA00067609"/>
    </source>
</evidence>
<dbReference type="GO" id="GO:0008270">
    <property type="term" value="F:zinc ion binding"/>
    <property type="evidence" value="ECO:0007669"/>
    <property type="project" value="UniProtKB-UniRule"/>
</dbReference>
<dbReference type="InterPro" id="IPR002939">
    <property type="entry name" value="DnaJ_C"/>
</dbReference>
<dbReference type="PANTHER" id="PTHR43096:SF48">
    <property type="entry name" value="CHAPERONE PROTEIN DNAJ"/>
    <property type="match status" value="1"/>
</dbReference>
<keyword evidence="6 11" id="KW-0862">Zinc</keyword>
<dbReference type="Pfam" id="PF01556">
    <property type="entry name" value="DnaJ_C"/>
    <property type="match status" value="1"/>
</dbReference>
<proteinExistence type="inferred from homology"/>
<evidence type="ECO:0000256" key="12">
    <source>
        <dbReference type="PROSITE-ProRule" id="PRU00546"/>
    </source>
</evidence>
<evidence type="ECO:0000256" key="7">
    <source>
        <dbReference type="ARBA" id="ARBA00023016"/>
    </source>
</evidence>
<dbReference type="SUPFAM" id="SSF46565">
    <property type="entry name" value="Chaperone J-domain"/>
    <property type="match status" value="1"/>
</dbReference>
<feature type="binding site" evidence="11">
    <location>
        <position position="150"/>
    </location>
    <ligand>
        <name>Zn(2+)</name>
        <dbReference type="ChEBI" id="CHEBI:29105"/>
        <label>1</label>
    </ligand>
</feature>
<evidence type="ECO:0000256" key="3">
    <source>
        <dbReference type="ARBA" id="ARBA00022723"/>
    </source>
</evidence>
<comment type="function">
    <text evidence="11">Participates actively in the response to hyperosmotic and heat shock by preventing the aggregation of stress-denatured proteins and by disaggregating proteins, also in an autonomous, DnaK-independent fashion. Unfolded proteins bind initially to DnaJ; upon interaction with the DnaJ-bound protein, DnaK hydrolyzes its bound ATP, resulting in the formation of a stable complex. GrpE releases ADP from DnaK; ATP binding to DnaK triggers the release of the substrate protein, thus completing the reaction cycle. Several rounds of ATP-dependent interactions between DnaJ, DnaK and GrpE are required for fully efficient folding. Also involved, together with DnaK and GrpE, in the DNA replication of plasmids through activation of initiation proteins.</text>
</comment>
<keyword evidence="3 11" id="KW-0479">Metal-binding</keyword>
<comment type="cofactor">
    <cofactor evidence="11">
        <name>Zn(2+)</name>
        <dbReference type="ChEBI" id="CHEBI:29105"/>
    </cofactor>
    <text evidence="11">Binds 2 Zn(2+) ions per monomer.</text>
</comment>
<evidence type="ECO:0000256" key="2">
    <source>
        <dbReference type="ARBA" id="ARBA00022705"/>
    </source>
</evidence>
<protein>
    <recommendedName>
        <fullName evidence="10 11">Chaperone protein DnaJ</fullName>
    </recommendedName>
</protein>
<gene>
    <name evidence="11" type="primary">dnaJ</name>
    <name evidence="15" type="ORF">A2806_03035</name>
</gene>
<feature type="binding site" evidence="11">
    <location>
        <position position="210"/>
    </location>
    <ligand>
        <name>Zn(2+)</name>
        <dbReference type="ChEBI" id="CHEBI:29105"/>
        <label>1</label>
    </ligand>
</feature>
<evidence type="ECO:0000256" key="6">
    <source>
        <dbReference type="ARBA" id="ARBA00022833"/>
    </source>
</evidence>
<evidence type="ECO:0000313" key="16">
    <source>
        <dbReference type="Proteomes" id="UP000177629"/>
    </source>
</evidence>
<dbReference type="CDD" id="cd06257">
    <property type="entry name" value="DnaJ"/>
    <property type="match status" value="1"/>
</dbReference>
<dbReference type="Gene3D" id="2.60.260.20">
    <property type="entry name" value="Urease metallochaperone UreE, N-terminal domain"/>
    <property type="match status" value="2"/>
</dbReference>
<keyword evidence="4 11" id="KW-0677">Repeat</keyword>
<evidence type="ECO:0000256" key="5">
    <source>
        <dbReference type="ARBA" id="ARBA00022771"/>
    </source>
</evidence>
<dbReference type="SMART" id="SM00271">
    <property type="entry name" value="DnaJ"/>
    <property type="match status" value="1"/>
</dbReference>
<dbReference type="InterPro" id="IPR001305">
    <property type="entry name" value="HSP_DnaJ_Cys-rich_dom"/>
</dbReference>
<feature type="binding site" evidence="11">
    <location>
        <position position="167"/>
    </location>
    <ligand>
        <name>Zn(2+)</name>
        <dbReference type="ChEBI" id="CHEBI:29105"/>
        <label>2</label>
    </ligand>
</feature>
<dbReference type="PROSITE" id="PS50076">
    <property type="entry name" value="DNAJ_2"/>
    <property type="match status" value="1"/>
</dbReference>
<dbReference type="PANTHER" id="PTHR43096">
    <property type="entry name" value="DNAJ HOMOLOG 1, MITOCHONDRIAL-RELATED"/>
    <property type="match status" value="1"/>
</dbReference>
<comment type="caution">
    <text evidence="15">The sequence shown here is derived from an EMBL/GenBank/DDBJ whole genome shotgun (WGS) entry which is preliminary data.</text>
</comment>
<dbReference type="Gene3D" id="1.10.287.110">
    <property type="entry name" value="DnaJ domain"/>
    <property type="match status" value="1"/>
</dbReference>
<comment type="caution">
    <text evidence="11">Lacks conserved residue(s) required for the propagation of feature annotation.</text>
</comment>
<evidence type="ECO:0000256" key="11">
    <source>
        <dbReference type="HAMAP-Rule" id="MF_01152"/>
    </source>
</evidence>
<feature type="binding site" evidence="11">
    <location>
        <position position="193"/>
    </location>
    <ligand>
        <name>Zn(2+)</name>
        <dbReference type="ChEBI" id="CHEBI:29105"/>
        <label>2</label>
    </ligand>
</feature>
<name>A0A1G2PLA4_9BACT</name>
<dbReference type="AlphaFoldDB" id="A0A1G2PLA4"/>
<dbReference type="CDD" id="cd10747">
    <property type="entry name" value="DnaJ_C"/>
    <property type="match status" value="1"/>
</dbReference>
<comment type="domain">
    <text evidence="11">The J domain is necessary and sufficient to stimulate DnaK ATPase activity. Zinc center 1 plays an important role in the autonomous, DnaK-independent chaperone activity of DnaJ. Zinc center 2 is essential for interaction with DnaK and for DnaJ activity.</text>
</comment>
<accession>A0A1G2PLA4</accession>
<keyword evidence="5 11" id="KW-0863">Zinc-finger</keyword>
<dbReference type="GO" id="GO:0051082">
    <property type="term" value="F:unfolded protein binding"/>
    <property type="evidence" value="ECO:0007669"/>
    <property type="project" value="UniProtKB-UniRule"/>
</dbReference>
<dbReference type="CDD" id="cd10719">
    <property type="entry name" value="DnaJ_zf"/>
    <property type="match status" value="1"/>
</dbReference>
<evidence type="ECO:0000313" key="15">
    <source>
        <dbReference type="EMBL" id="OHA48412.1"/>
    </source>
</evidence>
<dbReference type="FunFam" id="2.10.230.10:FF:000002">
    <property type="entry name" value="Molecular chaperone DnaJ"/>
    <property type="match status" value="1"/>
</dbReference>
<sequence length="362" mass="40071">MQNQKDYYAILEIDRNANAEEVKKSWRRLAHKYHPDKQGGDEAKFKEINEAYYVLSDPQRRAQYDHFGTAGVGARGAAGFDYAGFSPFTEGFDDWFSEILDSFFGGSSFVDAGRTRGRRGKDVHVEIHIPFEKAHTGSKEEIVLTLPRPCDRCRGFGGEPGSNNIVCNTCKGVGRLHRVEQTFLGAFTRLVTCPQCHGRKEVPETPCTTCKGTAKEQRTEHIKIDIPAGIDNDDVLKIEGGGEAGPAGMSPGDLYVAVRVSASNRYYRKEDGLYLEQNISFPTALLGGVVAVRLPDSNIRLKIPQGTQSGHTFKLRDRGFPKRIGRGRGDAFVRVEVYVPKKISAGAKKAIEEIAKELENNS</sequence>
<dbReference type="InterPro" id="IPR008971">
    <property type="entry name" value="HSP40/DnaJ_pept-bd"/>
</dbReference>
<dbReference type="Proteomes" id="UP000177629">
    <property type="component" value="Unassembled WGS sequence"/>
</dbReference>
<comment type="subunit">
    <text evidence="11">Homodimer.</text>
</comment>
<evidence type="ECO:0000259" key="13">
    <source>
        <dbReference type="PROSITE" id="PS50076"/>
    </source>
</evidence>
<feature type="binding site" evidence="11">
    <location>
        <position position="196"/>
    </location>
    <ligand>
        <name>Zn(2+)</name>
        <dbReference type="ChEBI" id="CHEBI:29105"/>
        <label>2</label>
    </ligand>
</feature>
<comment type="subcellular location">
    <subcellularLocation>
        <location evidence="11">Cytoplasm</location>
    </subcellularLocation>
</comment>
<dbReference type="InterPro" id="IPR012724">
    <property type="entry name" value="DnaJ"/>
</dbReference>
<evidence type="ECO:0000256" key="8">
    <source>
        <dbReference type="ARBA" id="ARBA00023186"/>
    </source>
</evidence>
<dbReference type="GO" id="GO:0009408">
    <property type="term" value="P:response to heat"/>
    <property type="evidence" value="ECO:0007669"/>
    <property type="project" value="InterPro"/>
</dbReference>
<keyword evidence="8 11" id="KW-0143">Chaperone</keyword>
<dbReference type="PROSITE" id="PS51188">
    <property type="entry name" value="ZF_CR"/>
    <property type="match status" value="1"/>
</dbReference>
<dbReference type="GO" id="GO:0005524">
    <property type="term" value="F:ATP binding"/>
    <property type="evidence" value="ECO:0007669"/>
    <property type="project" value="InterPro"/>
</dbReference>
<feature type="domain" description="J" evidence="13">
    <location>
        <begin position="6"/>
        <end position="68"/>
    </location>
</feature>
<dbReference type="STRING" id="1802362.A2806_03035"/>
<dbReference type="Pfam" id="PF00684">
    <property type="entry name" value="DnaJ_CXXCXGXG"/>
    <property type="match status" value="1"/>
</dbReference>
<evidence type="ECO:0000256" key="4">
    <source>
        <dbReference type="ARBA" id="ARBA00022737"/>
    </source>
</evidence>
<dbReference type="InterPro" id="IPR001623">
    <property type="entry name" value="DnaJ_domain"/>
</dbReference>
<keyword evidence="1 11" id="KW-0963">Cytoplasm</keyword>
<dbReference type="Pfam" id="PF00226">
    <property type="entry name" value="DnaJ"/>
    <property type="match status" value="1"/>
</dbReference>
<dbReference type="HAMAP" id="MF_01152">
    <property type="entry name" value="DnaJ"/>
    <property type="match status" value="1"/>
</dbReference>
<keyword evidence="2 11" id="KW-0235">DNA replication</keyword>
<dbReference type="EMBL" id="MHSS01000007">
    <property type="protein sequence ID" value="OHA48412.1"/>
    <property type="molecule type" value="Genomic_DNA"/>
</dbReference>
<dbReference type="GO" id="GO:0042026">
    <property type="term" value="P:protein refolding"/>
    <property type="evidence" value="ECO:0007669"/>
    <property type="project" value="TreeGrafter"/>
</dbReference>
<dbReference type="InterPro" id="IPR036869">
    <property type="entry name" value="J_dom_sf"/>
</dbReference>
<reference evidence="15 16" key="1">
    <citation type="journal article" date="2016" name="Nat. Commun.">
        <title>Thousands of microbial genomes shed light on interconnected biogeochemical processes in an aquifer system.</title>
        <authorList>
            <person name="Anantharaman K."/>
            <person name="Brown C.T."/>
            <person name="Hug L.A."/>
            <person name="Sharon I."/>
            <person name="Castelle C.J."/>
            <person name="Probst A.J."/>
            <person name="Thomas B.C."/>
            <person name="Singh A."/>
            <person name="Wilkins M.J."/>
            <person name="Karaoz U."/>
            <person name="Brodie E.L."/>
            <person name="Williams K.H."/>
            <person name="Hubbard S.S."/>
            <person name="Banfield J.F."/>
        </authorList>
    </citation>
    <scope>NUCLEOTIDE SEQUENCE [LARGE SCALE GENOMIC DNA]</scope>
</reference>
<feature type="zinc finger region" description="CR-type" evidence="12">
    <location>
        <begin position="137"/>
        <end position="219"/>
    </location>
</feature>
<dbReference type="GO" id="GO:0031072">
    <property type="term" value="F:heat shock protein binding"/>
    <property type="evidence" value="ECO:0007669"/>
    <property type="project" value="InterPro"/>
</dbReference>
<dbReference type="Gene3D" id="2.10.230.10">
    <property type="entry name" value="Heat shock protein DnaJ, cysteine-rich domain"/>
    <property type="match status" value="1"/>
</dbReference>
<organism evidence="15 16">
    <name type="scientific">Candidatus Terrybacteria bacterium RIFCSPHIGHO2_01_FULL_48_17</name>
    <dbReference type="NCBI Taxonomy" id="1802362"/>
    <lineage>
        <taxon>Bacteria</taxon>
        <taxon>Candidatus Terryibacteriota</taxon>
    </lineage>
</organism>
<dbReference type="GO" id="GO:0005737">
    <property type="term" value="C:cytoplasm"/>
    <property type="evidence" value="ECO:0007669"/>
    <property type="project" value="UniProtKB-SubCell"/>
</dbReference>
<keyword evidence="7 11" id="KW-0346">Stress response</keyword>
<evidence type="ECO:0000256" key="9">
    <source>
        <dbReference type="ARBA" id="ARBA00061004"/>
    </source>
</evidence>
<dbReference type="GO" id="GO:0006260">
    <property type="term" value="P:DNA replication"/>
    <property type="evidence" value="ECO:0007669"/>
    <property type="project" value="UniProtKB-KW"/>
</dbReference>
<dbReference type="PRINTS" id="PR00625">
    <property type="entry name" value="JDOMAIN"/>
</dbReference>
<comment type="similarity">
    <text evidence="9 11">Belongs to the DnaJ family.</text>
</comment>
<feature type="binding site" evidence="11">
    <location>
        <position position="170"/>
    </location>
    <ligand>
        <name>Zn(2+)</name>
        <dbReference type="ChEBI" id="CHEBI:29105"/>
        <label>2</label>
    </ligand>
</feature>
<evidence type="ECO:0000259" key="14">
    <source>
        <dbReference type="PROSITE" id="PS51188"/>
    </source>
</evidence>
<dbReference type="SUPFAM" id="SSF57938">
    <property type="entry name" value="DnaJ/Hsp40 cysteine-rich domain"/>
    <property type="match status" value="1"/>
</dbReference>
<feature type="domain" description="CR-type" evidence="14">
    <location>
        <begin position="137"/>
        <end position="219"/>
    </location>
</feature>